<dbReference type="FunFam" id="3.40.50.300:FF:000040">
    <property type="entry name" value="GTPase Der"/>
    <property type="match status" value="1"/>
</dbReference>
<evidence type="ECO:0000256" key="7">
    <source>
        <dbReference type="ARBA" id="ARBA00032345"/>
    </source>
</evidence>
<dbReference type="Pfam" id="PF14714">
    <property type="entry name" value="KH_dom-like"/>
    <property type="match status" value="1"/>
</dbReference>
<feature type="binding site" evidence="9">
    <location>
        <begin position="296"/>
        <end position="299"/>
    </location>
    <ligand>
        <name>GTP</name>
        <dbReference type="ChEBI" id="CHEBI:37565"/>
        <label>2</label>
    </ligand>
</feature>
<feature type="binding site" evidence="9">
    <location>
        <begin position="120"/>
        <end position="123"/>
    </location>
    <ligand>
        <name>GTP</name>
        <dbReference type="ChEBI" id="CHEBI:37565"/>
        <label>1</label>
    </ligand>
</feature>
<evidence type="ECO:0000256" key="10">
    <source>
        <dbReference type="PROSITE-ProRule" id="PRU01049"/>
    </source>
</evidence>
<evidence type="ECO:0000313" key="13">
    <source>
        <dbReference type="EMBL" id="SDX71850.1"/>
    </source>
</evidence>
<dbReference type="Gene3D" id="3.40.50.300">
    <property type="entry name" value="P-loop containing nucleotide triphosphate hydrolases"/>
    <property type="match status" value="2"/>
</dbReference>
<proteinExistence type="inferred from homology"/>
<dbReference type="Proteomes" id="UP000199652">
    <property type="component" value="Unassembled WGS sequence"/>
</dbReference>
<name>A0A1H3DZR6_EUBBA</name>
<evidence type="ECO:0000256" key="6">
    <source>
        <dbReference type="ARBA" id="ARBA00023134"/>
    </source>
</evidence>
<organism evidence="13 14">
    <name type="scientific">Eubacterium barkeri</name>
    <name type="common">Clostridium barkeri</name>
    <dbReference type="NCBI Taxonomy" id="1528"/>
    <lineage>
        <taxon>Bacteria</taxon>
        <taxon>Bacillati</taxon>
        <taxon>Bacillota</taxon>
        <taxon>Clostridia</taxon>
        <taxon>Eubacteriales</taxon>
        <taxon>Eubacteriaceae</taxon>
        <taxon>Eubacterium</taxon>
    </lineage>
</organism>
<dbReference type="OrthoDB" id="9805918at2"/>
<dbReference type="AlphaFoldDB" id="A0A1H3DZR6"/>
<comment type="similarity">
    <text evidence="1 9 10 11">Belongs to the TRAFAC class TrmE-Era-EngA-EngB-Septin-like GTPase superfamily. EngA (Der) GTPase family.</text>
</comment>
<reference evidence="14" key="1">
    <citation type="submission" date="2016-10" db="EMBL/GenBank/DDBJ databases">
        <authorList>
            <person name="Varghese N."/>
            <person name="Submissions S."/>
        </authorList>
    </citation>
    <scope>NUCLEOTIDE SEQUENCE [LARGE SCALE GENOMIC DNA]</scope>
    <source>
        <strain evidence="14">VPI 5359</strain>
    </source>
</reference>
<dbReference type="InterPro" id="IPR005225">
    <property type="entry name" value="Small_GTP-bd"/>
</dbReference>
<evidence type="ECO:0000256" key="5">
    <source>
        <dbReference type="ARBA" id="ARBA00022741"/>
    </source>
</evidence>
<dbReference type="InterPro" id="IPR032859">
    <property type="entry name" value="KH_dom-like"/>
</dbReference>
<dbReference type="FunFam" id="3.30.300.20:FF:000004">
    <property type="entry name" value="GTPase Der"/>
    <property type="match status" value="1"/>
</dbReference>
<dbReference type="Pfam" id="PF01926">
    <property type="entry name" value="MMR_HSR1"/>
    <property type="match status" value="2"/>
</dbReference>
<feature type="domain" description="EngA-type G" evidence="12">
    <location>
        <begin position="4"/>
        <end position="168"/>
    </location>
</feature>
<dbReference type="PROSITE" id="PS51712">
    <property type="entry name" value="G_ENGA"/>
    <property type="match status" value="2"/>
</dbReference>
<dbReference type="GO" id="GO:0042254">
    <property type="term" value="P:ribosome biogenesis"/>
    <property type="evidence" value="ECO:0007669"/>
    <property type="project" value="UniProtKB-KW"/>
</dbReference>
<evidence type="ECO:0000256" key="8">
    <source>
        <dbReference type="ARBA" id="ARBA00053470"/>
    </source>
</evidence>
<keyword evidence="6 9" id="KW-0342">GTP-binding</keyword>
<dbReference type="InterPro" id="IPR027417">
    <property type="entry name" value="P-loop_NTPase"/>
</dbReference>
<dbReference type="PRINTS" id="PR00326">
    <property type="entry name" value="GTP1OBG"/>
</dbReference>
<dbReference type="SUPFAM" id="SSF52540">
    <property type="entry name" value="P-loop containing nucleoside triphosphate hydrolases"/>
    <property type="match status" value="2"/>
</dbReference>
<sequence length="441" mass="49349">MAKPIVAVVGRPNVGKSTLFNKLVGERIAIVEDTPGVTRDRIISDAEWQNHHFTLIDTGGIEPAAKDDILFQMRVQAEVAMDMADLILLLVDGRGGMTAADEEVAGMIRKRGKNVVLAVNKLDTKNLEDALYEFYTLGLGEPLPISGEQGLGLGDLLDAIIEKVKKVYDEEEQEDNRLKVAVVGKPNAGKSTLINKMLGEDRLIVSNVAGTTRDAVDTDVKYHGKIYTLIDTAGLRRKNKIYDDIERYSIIRAVAAVERADVVLILIDAEQGVTEQDSKIAGIAHNRSKPSIIVVNKWDSVAKDDKTMKKMTEDIRKTLSFMPYAPMMFISAKTGQRVSQLYEKIDFVKSQSEKRISTGKLNEAITSFVMMKQPPSKSGRRLKIFYASQPAINPPTFVLFVNDASLMHFSYERYLENKINETFDFFGTPIRLFIRERKEKN</sequence>
<dbReference type="Gene3D" id="3.30.300.20">
    <property type="match status" value="1"/>
</dbReference>
<comment type="subunit">
    <text evidence="9">Associates with the 50S ribosomal subunit.</text>
</comment>
<comment type="function">
    <text evidence="8 9 11">GTPase that plays an essential role in the late steps of ribosome biogenesis.</text>
</comment>
<keyword evidence="5 9" id="KW-0547">Nucleotide-binding</keyword>
<keyword evidence="14" id="KW-1185">Reference proteome</keyword>
<feature type="domain" description="EngA-type G" evidence="12">
    <location>
        <begin position="178"/>
        <end position="353"/>
    </location>
</feature>
<feature type="binding site" evidence="9">
    <location>
        <begin position="231"/>
        <end position="235"/>
    </location>
    <ligand>
        <name>GTP</name>
        <dbReference type="ChEBI" id="CHEBI:37565"/>
        <label>2</label>
    </ligand>
</feature>
<protein>
    <recommendedName>
        <fullName evidence="2 9">GTPase Der</fullName>
    </recommendedName>
    <alternativeName>
        <fullName evidence="7 9">GTP-binding protein EngA</fullName>
    </alternativeName>
</protein>
<dbReference type="RefSeq" id="WP_090244104.1">
    <property type="nucleotide sequence ID" value="NZ_FNOU01000006.1"/>
</dbReference>
<dbReference type="NCBIfam" id="TIGR03594">
    <property type="entry name" value="GTPase_EngA"/>
    <property type="match status" value="1"/>
</dbReference>
<dbReference type="FunFam" id="3.40.50.300:FF:000057">
    <property type="entry name" value="GTPase Der"/>
    <property type="match status" value="1"/>
</dbReference>
<feature type="binding site" evidence="9">
    <location>
        <begin position="57"/>
        <end position="61"/>
    </location>
    <ligand>
        <name>GTP</name>
        <dbReference type="ChEBI" id="CHEBI:37565"/>
        <label>1</label>
    </ligand>
</feature>
<dbReference type="NCBIfam" id="TIGR00231">
    <property type="entry name" value="small_GTP"/>
    <property type="match status" value="2"/>
</dbReference>
<evidence type="ECO:0000259" key="12">
    <source>
        <dbReference type="PROSITE" id="PS51712"/>
    </source>
</evidence>
<dbReference type="CDD" id="cd01895">
    <property type="entry name" value="EngA2"/>
    <property type="match status" value="1"/>
</dbReference>
<dbReference type="CDD" id="cd01894">
    <property type="entry name" value="EngA1"/>
    <property type="match status" value="1"/>
</dbReference>
<dbReference type="InterPro" id="IPR031166">
    <property type="entry name" value="G_ENGA"/>
</dbReference>
<dbReference type="EMBL" id="FNOU01000006">
    <property type="protein sequence ID" value="SDX71850.1"/>
    <property type="molecule type" value="Genomic_DNA"/>
</dbReference>
<feature type="binding site" evidence="9">
    <location>
        <begin position="184"/>
        <end position="191"/>
    </location>
    <ligand>
        <name>GTP</name>
        <dbReference type="ChEBI" id="CHEBI:37565"/>
        <label>2</label>
    </ligand>
</feature>
<accession>A0A1H3DZR6</accession>
<dbReference type="PIRSF" id="PIRSF006485">
    <property type="entry name" value="GTP-binding_EngA"/>
    <property type="match status" value="1"/>
</dbReference>
<dbReference type="InterPro" id="IPR016484">
    <property type="entry name" value="GTPase_Der"/>
</dbReference>
<evidence type="ECO:0000256" key="1">
    <source>
        <dbReference type="ARBA" id="ARBA00008279"/>
    </source>
</evidence>
<evidence type="ECO:0000313" key="14">
    <source>
        <dbReference type="Proteomes" id="UP000199652"/>
    </source>
</evidence>
<dbReference type="PANTHER" id="PTHR43834">
    <property type="entry name" value="GTPASE DER"/>
    <property type="match status" value="1"/>
</dbReference>
<keyword evidence="4 11" id="KW-0677">Repeat</keyword>
<dbReference type="GO" id="GO:0043022">
    <property type="term" value="F:ribosome binding"/>
    <property type="evidence" value="ECO:0007669"/>
    <property type="project" value="TreeGrafter"/>
</dbReference>
<keyword evidence="3 9" id="KW-0690">Ribosome biogenesis</keyword>
<gene>
    <name evidence="9" type="primary">der</name>
    <name evidence="13" type="ORF">SAMN04488579_10635</name>
</gene>
<dbReference type="InterPro" id="IPR015946">
    <property type="entry name" value="KH_dom-like_a/b"/>
</dbReference>
<dbReference type="GO" id="GO:0005525">
    <property type="term" value="F:GTP binding"/>
    <property type="evidence" value="ECO:0007669"/>
    <property type="project" value="UniProtKB-UniRule"/>
</dbReference>
<dbReference type="STRING" id="1528.SAMN04488579_10635"/>
<evidence type="ECO:0000256" key="4">
    <source>
        <dbReference type="ARBA" id="ARBA00022737"/>
    </source>
</evidence>
<feature type="binding site" evidence="9">
    <location>
        <begin position="10"/>
        <end position="17"/>
    </location>
    <ligand>
        <name>GTP</name>
        <dbReference type="ChEBI" id="CHEBI:37565"/>
        <label>1</label>
    </ligand>
</feature>
<dbReference type="HAMAP" id="MF_00195">
    <property type="entry name" value="GTPase_Der"/>
    <property type="match status" value="1"/>
</dbReference>
<evidence type="ECO:0000256" key="9">
    <source>
        <dbReference type="HAMAP-Rule" id="MF_00195"/>
    </source>
</evidence>
<evidence type="ECO:0000256" key="11">
    <source>
        <dbReference type="RuleBase" id="RU004481"/>
    </source>
</evidence>
<evidence type="ECO:0000256" key="3">
    <source>
        <dbReference type="ARBA" id="ARBA00022517"/>
    </source>
</evidence>
<dbReference type="PANTHER" id="PTHR43834:SF6">
    <property type="entry name" value="GTPASE DER"/>
    <property type="match status" value="1"/>
</dbReference>
<evidence type="ECO:0000256" key="2">
    <source>
        <dbReference type="ARBA" id="ARBA00020953"/>
    </source>
</evidence>
<dbReference type="InterPro" id="IPR006073">
    <property type="entry name" value="GTP-bd"/>
</dbReference>